<dbReference type="EMBL" id="JAPDFW010000110">
    <property type="protein sequence ID" value="KAJ5068994.1"/>
    <property type="molecule type" value="Genomic_DNA"/>
</dbReference>
<reference evidence="1" key="1">
    <citation type="submission" date="2022-10" db="EMBL/GenBank/DDBJ databases">
        <title>Novel sulphate-reducing endosymbionts in the free-living metamonad Anaeramoeba.</title>
        <authorList>
            <person name="Jerlstrom-Hultqvist J."/>
            <person name="Cepicka I."/>
            <person name="Gallot-Lavallee L."/>
            <person name="Salas-Leiva D."/>
            <person name="Curtis B.A."/>
            <person name="Zahonova K."/>
            <person name="Pipaliya S."/>
            <person name="Dacks J."/>
            <person name="Roger A.J."/>
        </authorList>
    </citation>
    <scope>NUCLEOTIDE SEQUENCE</scope>
    <source>
        <strain evidence="1">BMAN</strain>
    </source>
</reference>
<comment type="caution">
    <text evidence="1">The sequence shown here is derived from an EMBL/GenBank/DDBJ whole genome shotgun (WGS) entry which is preliminary data.</text>
</comment>
<dbReference type="InterPro" id="IPR011333">
    <property type="entry name" value="SKP1/BTB/POZ_sf"/>
</dbReference>
<dbReference type="Proteomes" id="UP001149090">
    <property type="component" value="Unassembled WGS sequence"/>
</dbReference>
<evidence type="ECO:0000313" key="1">
    <source>
        <dbReference type="EMBL" id="KAJ5068994.1"/>
    </source>
</evidence>
<accession>A0A9Q0R6G8</accession>
<dbReference type="Gene3D" id="3.30.710.10">
    <property type="entry name" value="Potassium Channel Kv1.1, Chain A"/>
    <property type="match status" value="1"/>
</dbReference>
<keyword evidence="2" id="KW-1185">Reference proteome</keyword>
<gene>
    <name evidence="1" type="ORF">M0811_12031</name>
</gene>
<proteinExistence type="predicted"/>
<dbReference type="AlphaFoldDB" id="A0A9Q0R6G8"/>
<evidence type="ECO:0000313" key="2">
    <source>
        <dbReference type="Proteomes" id="UP001149090"/>
    </source>
</evidence>
<dbReference type="OrthoDB" id="6359816at2759"/>
<name>A0A9Q0R6G8_ANAIG</name>
<sequence>MFMIVEDDSTNSAPDLSGRSAESIRDLIQYFYTGKVDHINNFQIATELLDAPSYYGIDTSRLSIQTKCAEIIGENLNLENIISFCYSSFEFDNVLLQDLCIEFIKENFEKLESQGLDDLINLIMEEKQIDLKWENSQKKKI</sequence>
<organism evidence="1 2">
    <name type="scientific">Anaeramoeba ignava</name>
    <name type="common">Anaerobic marine amoeba</name>
    <dbReference type="NCBI Taxonomy" id="1746090"/>
    <lineage>
        <taxon>Eukaryota</taxon>
        <taxon>Metamonada</taxon>
        <taxon>Anaeramoebidae</taxon>
        <taxon>Anaeramoeba</taxon>
    </lineage>
</organism>
<protein>
    <submittedName>
        <fullName evidence="1">Kelch-like protein</fullName>
    </submittedName>
</protein>